<evidence type="ECO:0000313" key="1">
    <source>
        <dbReference type="EMBL" id="MBD2650400.1"/>
    </source>
</evidence>
<proteinExistence type="predicted"/>
<protein>
    <submittedName>
        <fullName evidence="1">Uncharacterized protein</fullName>
    </submittedName>
</protein>
<sequence length="49" mass="5504">MPALSKQLFRHSTANQIYLKEVLDVKVLRMAQDTTTKTILEAENSDGVV</sequence>
<comment type="caution">
    <text evidence="1">The sequence shown here is derived from an EMBL/GenBank/DDBJ whole genome shotgun (WGS) entry which is preliminary data.</text>
</comment>
<dbReference type="RefSeq" id="WP_190899455.1">
    <property type="nucleotide sequence ID" value="NZ_JACJTD010000059.1"/>
</dbReference>
<organism evidence="1 2">
    <name type="scientific">Nostoc foliaceum FACHB-393</name>
    <dbReference type="NCBI Taxonomy" id="2692915"/>
    <lineage>
        <taxon>Bacteria</taxon>
        <taxon>Bacillati</taxon>
        <taxon>Cyanobacteriota</taxon>
        <taxon>Cyanophyceae</taxon>
        <taxon>Nostocales</taxon>
        <taxon>Nostocaceae</taxon>
        <taxon>Nostoc</taxon>
        <taxon>Nostoc foliaceum</taxon>
    </lineage>
</organism>
<keyword evidence="2" id="KW-1185">Reference proteome</keyword>
<dbReference type="Proteomes" id="UP000643580">
    <property type="component" value="Unassembled WGS sequence"/>
</dbReference>
<accession>A0ABR8IIS1</accession>
<reference evidence="1 2" key="1">
    <citation type="journal article" date="2020" name="ISME J.">
        <title>Comparative genomics reveals insights into cyanobacterial evolution and habitat adaptation.</title>
        <authorList>
            <person name="Chen M.Y."/>
            <person name="Teng W.K."/>
            <person name="Zhao L."/>
            <person name="Hu C.X."/>
            <person name="Zhou Y.K."/>
            <person name="Han B.P."/>
            <person name="Song L.R."/>
            <person name="Shu W.S."/>
        </authorList>
    </citation>
    <scope>NUCLEOTIDE SEQUENCE [LARGE SCALE GENOMIC DNA]</scope>
    <source>
        <strain evidence="1 2">FACHB-393</strain>
    </source>
</reference>
<gene>
    <name evidence="1" type="ORF">H6G92_30200</name>
</gene>
<name>A0ABR8IIS1_9NOSO</name>
<dbReference type="EMBL" id="JACJTD010000059">
    <property type="protein sequence ID" value="MBD2650400.1"/>
    <property type="molecule type" value="Genomic_DNA"/>
</dbReference>
<evidence type="ECO:0000313" key="2">
    <source>
        <dbReference type="Proteomes" id="UP000643580"/>
    </source>
</evidence>